<dbReference type="InterPro" id="IPR050490">
    <property type="entry name" value="Bact_solute-bd_prot1"/>
</dbReference>
<dbReference type="PROSITE" id="PS51257">
    <property type="entry name" value="PROKAR_LIPOPROTEIN"/>
    <property type="match status" value="1"/>
</dbReference>
<keyword evidence="1" id="KW-0732">Signal</keyword>
<dbReference type="InterPro" id="IPR006059">
    <property type="entry name" value="SBP"/>
</dbReference>
<dbReference type="Proteomes" id="UP000622610">
    <property type="component" value="Unassembled WGS sequence"/>
</dbReference>
<protein>
    <submittedName>
        <fullName evidence="2">Sugar ABC transporter substrate-binding protein</fullName>
    </submittedName>
</protein>
<dbReference type="SUPFAM" id="SSF53850">
    <property type="entry name" value="Periplasmic binding protein-like II"/>
    <property type="match status" value="1"/>
</dbReference>
<organism evidence="2 3">
    <name type="scientific">Enterococcus alcedinis</name>
    <dbReference type="NCBI Taxonomy" id="1274384"/>
    <lineage>
        <taxon>Bacteria</taxon>
        <taxon>Bacillati</taxon>
        <taxon>Bacillota</taxon>
        <taxon>Bacilli</taxon>
        <taxon>Lactobacillales</taxon>
        <taxon>Enterococcaceae</taxon>
        <taxon>Enterococcus</taxon>
    </lineage>
</organism>
<reference evidence="2" key="2">
    <citation type="submission" date="2020-09" db="EMBL/GenBank/DDBJ databases">
        <authorList>
            <person name="Sun Q."/>
            <person name="Sedlacek I."/>
        </authorList>
    </citation>
    <scope>NUCLEOTIDE SEQUENCE</scope>
    <source>
        <strain evidence="2">CCM 8433</strain>
    </source>
</reference>
<accession>A0A917JDJ3</accession>
<comment type="caution">
    <text evidence="2">The sequence shown here is derived from an EMBL/GenBank/DDBJ whole genome shotgun (WGS) entry which is preliminary data.</text>
</comment>
<dbReference type="Gene3D" id="3.40.190.10">
    <property type="entry name" value="Periplasmic binding protein-like II"/>
    <property type="match status" value="1"/>
</dbReference>
<feature type="signal peptide" evidence="1">
    <location>
        <begin position="1"/>
        <end position="21"/>
    </location>
</feature>
<evidence type="ECO:0000313" key="3">
    <source>
        <dbReference type="Proteomes" id="UP000622610"/>
    </source>
</evidence>
<evidence type="ECO:0000256" key="1">
    <source>
        <dbReference type="SAM" id="SignalP"/>
    </source>
</evidence>
<dbReference type="CDD" id="cd13585">
    <property type="entry name" value="PBP2_TMBP_like"/>
    <property type="match status" value="1"/>
</dbReference>
<evidence type="ECO:0000313" key="2">
    <source>
        <dbReference type="EMBL" id="GGI65275.1"/>
    </source>
</evidence>
<dbReference type="RefSeq" id="WP_188367116.1">
    <property type="nucleotide sequence ID" value="NZ_BMDT01000003.1"/>
</dbReference>
<dbReference type="EMBL" id="BMDT01000003">
    <property type="protein sequence ID" value="GGI65275.1"/>
    <property type="molecule type" value="Genomic_DNA"/>
</dbReference>
<dbReference type="PANTHER" id="PTHR43649:SF12">
    <property type="entry name" value="DIACETYLCHITOBIOSE BINDING PROTEIN DASA"/>
    <property type="match status" value="1"/>
</dbReference>
<proteinExistence type="predicted"/>
<dbReference type="Pfam" id="PF01547">
    <property type="entry name" value="SBP_bac_1"/>
    <property type="match status" value="1"/>
</dbReference>
<dbReference type="AlphaFoldDB" id="A0A917JDJ3"/>
<name>A0A917JDJ3_9ENTE</name>
<reference evidence="2" key="1">
    <citation type="journal article" date="2014" name="Int. J. Syst. Evol. Microbiol.">
        <title>Complete genome sequence of Corynebacterium casei LMG S-19264T (=DSM 44701T), isolated from a smear-ripened cheese.</title>
        <authorList>
            <consortium name="US DOE Joint Genome Institute (JGI-PGF)"/>
            <person name="Walter F."/>
            <person name="Albersmeier A."/>
            <person name="Kalinowski J."/>
            <person name="Ruckert C."/>
        </authorList>
    </citation>
    <scope>NUCLEOTIDE SEQUENCE</scope>
    <source>
        <strain evidence="2">CCM 8433</strain>
    </source>
</reference>
<keyword evidence="3" id="KW-1185">Reference proteome</keyword>
<feature type="chain" id="PRO_5037113616" evidence="1">
    <location>
        <begin position="22"/>
        <end position="437"/>
    </location>
</feature>
<dbReference type="PANTHER" id="PTHR43649">
    <property type="entry name" value="ARABINOSE-BINDING PROTEIN-RELATED"/>
    <property type="match status" value="1"/>
</dbReference>
<sequence length="437" mass="48242">MKKRSKWLVGLLATGSLLAFAACGEKESEAGADVGSDTNETAKDETTELSVSVWGYDANPEFKAMFGAFEDQHPNVKIKVVDIAADQYENKVTTMLAGGDTTDVLGMKDVGSYVNYANKNQLVDLTEAIEGLSEDDFANYKGNLDGYKTEKDQYFAMPFRKEIYMMFYNKGIFDEAGVDYPGDLTWDEYEKLAADLTSGEADSKVYGTYYHTWYPLVQALAANQTGNDLMSGKYDFLADYYDRVLRLQNEGHAMDYATIKTTSTTYSSVFETGKTATMIMGSFYLGKLINSINTNNLDLDWGVTTIPQNEKGEIKTYGGPTGFAVSNHSKNKDLATEFVKFCSGEEGAKAVSAIGMTTAYQSDAVLDVLASVEGMPQDEQFKKALKPDHNGWELLARPEAAAINTILGEEHDLIMVQDNTVEKGIKEITKRIETEVE</sequence>
<gene>
    <name evidence="2" type="ORF">GCM10011482_09290</name>
</gene>